<feature type="compositionally biased region" description="Polar residues" evidence="1">
    <location>
        <begin position="1"/>
        <end position="17"/>
    </location>
</feature>
<feature type="region of interest" description="Disordered" evidence="1">
    <location>
        <begin position="1"/>
        <end position="25"/>
    </location>
</feature>
<organism evidence="2 3">
    <name type="scientific">Smittium culicis</name>
    <dbReference type="NCBI Taxonomy" id="133412"/>
    <lineage>
        <taxon>Eukaryota</taxon>
        <taxon>Fungi</taxon>
        <taxon>Fungi incertae sedis</taxon>
        <taxon>Zoopagomycota</taxon>
        <taxon>Kickxellomycotina</taxon>
        <taxon>Harpellomycetes</taxon>
        <taxon>Harpellales</taxon>
        <taxon>Legeriomycetaceae</taxon>
        <taxon>Smittium</taxon>
    </lineage>
</organism>
<dbReference type="CDD" id="cd00303">
    <property type="entry name" value="retropepsin_like"/>
    <property type="match status" value="1"/>
</dbReference>
<keyword evidence="3" id="KW-1185">Reference proteome</keyword>
<dbReference type="OrthoDB" id="5535068at2759"/>
<dbReference type="Gene3D" id="2.40.70.10">
    <property type="entry name" value="Acid Proteases"/>
    <property type="match status" value="1"/>
</dbReference>
<name>A0A1R1XM81_9FUNG</name>
<evidence type="ECO:0000256" key="1">
    <source>
        <dbReference type="SAM" id="MobiDB-lite"/>
    </source>
</evidence>
<evidence type="ECO:0000313" key="2">
    <source>
        <dbReference type="EMBL" id="OMJ15728.1"/>
    </source>
</evidence>
<proteinExistence type="predicted"/>
<evidence type="ECO:0000313" key="3">
    <source>
        <dbReference type="Proteomes" id="UP000187429"/>
    </source>
</evidence>
<dbReference type="AlphaFoldDB" id="A0A1R1XM81"/>
<comment type="caution">
    <text evidence="2">The sequence shown here is derived from an EMBL/GenBank/DDBJ whole genome shotgun (WGS) entry which is preliminary data.</text>
</comment>
<reference evidence="3" key="1">
    <citation type="submission" date="2017-01" db="EMBL/GenBank/DDBJ databases">
        <authorList>
            <person name="Wang Y."/>
            <person name="White M."/>
            <person name="Kvist S."/>
            <person name="Moncalvo J.-M."/>
        </authorList>
    </citation>
    <scope>NUCLEOTIDE SEQUENCE [LARGE SCALE GENOMIC DNA]</scope>
    <source>
        <strain evidence="3">ID-206-W2</strain>
    </source>
</reference>
<dbReference type="EMBL" id="LSSM01004142">
    <property type="protein sequence ID" value="OMJ15728.1"/>
    <property type="molecule type" value="Genomic_DNA"/>
</dbReference>
<gene>
    <name evidence="2" type="ORF">AYI69_g8102</name>
</gene>
<sequence>MMQKGQSSKPTHTNQSLDSEEKKDHQKTIDYLSSHHVFGGPYLHHLVPNTGPTSLFSGSEVNEFLELYDVITKGLDGERKVKLFARYCVPDLVNEIKWTDEYESGDWDNFNEMLKRRYRKKKKSDPFYEIENLVKKGIDPENTEVFFQNFNFLANRLVKDDYITKRQKTEYLLNSLPDELIEKLSSDLIDDGEFKSYEKVSNIIAKHLLSKNRIEKFKKNVKAKENIKGEKTHDDGIFDLVKKMGAMVLNIQKSVDELKESKPNTYSSFDRVVRCIYCDGSHSKRDCKDLQEDINNGMVKLDERRNVLLPNGTQLSPNYGNGGMKAKVHQKTVNNNLISVAYNEMDLYNDFDENDKKETVNSFEIVNEEEFEEILGSFAVKRKDEDIPLSDRVKMARTDKLSNTNTDAIHKSPPNSSEYAEPPYSMKAKIVNTSLQQNVIKKCKEALVTFSLEEVATISPYVRKTLNDDFRLRKEVKVDRIDSNDVIDVPDAWKKKYLSVGSGKKKGMIQGVKMTLMFDEGSEVNLMSEAVYIGLKSLNRAELDTSVKWKMRDANSGVSNLLGLVKDCEIEIEGVKVSTSIFVSNTTKTPVILGRPWDVKSRVVKENRNDGSLWYTIKDENVDKKSNFCVSTTEDVRRYEERTDTLRDGFELESFKITVLKGIKDWGYEPQVLTRYKSAKEKIKPKSVALDETESPSIQKKDIEVTAYSKRLTDERLSKLIIGESNLKDEEVKFFLNELKKKDKAFAYLPEEMGLLSEAVEKPIFVETVDHEPWQKNPYPIPKGIENDVKYMLKDKLLKGILEPSNGPYSNN</sequence>
<dbReference type="Proteomes" id="UP000187429">
    <property type="component" value="Unassembled WGS sequence"/>
</dbReference>
<protein>
    <submittedName>
        <fullName evidence="2">Uncharacterized protein</fullName>
    </submittedName>
</protein>
<accession>A0A1R1XM81</accession>
<dbReference type="InterPro" id="IPR021109">
    <property type="entry name" value="Peptidase_aspartic_dom_sf"/>
</dbReference>